<dbReference type="OrthoDB" id="9789398at2"/>
<dbReference type="PRINTS" id="PR00081">
    <property type="entry name" value="GDHRDH"/>
</dbReference>
<dbReference type="InterPro" id="IPR002347">
    <property type="entry name" value="SDR_fam"/>
</dbReference>
<evidence type="ECO:0000313" key="3">
    <source>
        <dbReference type="EMBL" id="EQB12191.1"/>
    </source>
</evidence>
<dbReference type="RefSeq" id="WP_021227643.1">
    <property type="nucleotide sequence ID" value="NZ_ATDP01000104.1"/>
</dbReference>
<proteinExistence type="inferred from homology"/>
<dbReference type="eggNOG" id="COG1028">
    <property type="taxonomic scope" value="Bacteria"/>
</dbReference>
<evidence type="ECO:0000256" key="1">
    <source>
        <dbReference type="ARBA" id="ARBA00006484"/>
    </source>
</evidence>
<protein>
    <recommendedName>
        <fullName evidence="5">Short-chain dehydrogenase</fullName>
    </recommendedName>
</protein>
<dbReference type="PROSITE" id="PS00061">
    <property type="entry name" value="ADH_SHORT"/>
    <property type="match status" value="1"/>
</dbReference>
<comment type="similarity">
    <text evidence="1">Belongs to the short-chain dehydrogenases/reductases (SDR) family.</text>
</comment>
<dbReference type="CDD" id="cd05233">
    <property type="entry name" value="SDR_c"/>
    <property type="match status" value="1"/>
</dbReference>
<dbReference type="SUPFAM" id="SSF51735">
    <property type="entry name" value="NAD(P)-binding Rossmann-fold domains"/>
    <property type="match status" value="1"/>
</dbReference>
<gene>
    <name evidence="3" type="ORF">RLDS_20785</name>
</gene>
<dbReference type="PANTHER" id="PTHR43943:SF2">
    <property type="entry name" value="DEHYDROGENASE_REDUCTASE 4"/>
    <property type="match status" value="1"/>
</dbReference>
<name>T0H779_9SPHN</name>
<dbReference type="PATRIC" id="fig|1331060.3.peg.4017"/>
<accession>T0H779</accession>
<evidence type="ECO:0000313" key="4">
    <source>
        <dbReference type="Proteomes" id="UP000015531"/>
    </source>
</evidence>
<dbReference type="FunFam" id="3.40.50.720:FF:000084">
    <property type="entry name" value="Short-chain dehydrogenase reductase"/>
    <property type="match status" value="1"/>
</dbReference>
<reference evidence="3 4" key="1">
    <citation type="journal article" date="2013" name="Genome Announc.">
        <title>Draft Genome Sequence of Sphingobium lactosutens Strain DS20T, Isolated from a Hexachlorocyclohexane Dumpsite.</title>
        <authorList>
            <person name="Kumar R."/>
            <person name="Dwivedi V."/>
            <person name="Negi V."/>
            <person name="Khurana J.P."/>
            <person name="Lal R."/>
        </authorList>
    </citation>
    <scope>NUCLEOTIDE SEQUENCE [LARGE SCALE GENOMIC DNA]</scope>
    <source>
        <strain evidence="3 4">DS20</strain>
    </source>
</reference>
<dbReference type="InterPro" id="IPR036291">
    <property type="entry name" value="NAD(P)-bd_dom_sf"/>
</dbReference>
<dbReference type="PRINTS" id="PR00080">
    <property type="entry name" value="SDRFAMILY"/>
</dbReference>
<keyword evidence="4" id="KW-1185">Reference proteome</keyword>
<evidence type="ECO:0000256" key="2">
    <source>
        <dbReference type="ARBA" id="ARBA00051383"/>
    </source>
</evidence>
<dbReference type="AlphaFoldDB" id="T0H779"/>
<dbReference type="PANTHER" id="PTHR43943">
    <property type="entry name" value="DEHYDROGENASE/REDUCTASE (SDR FAMILY) MEMBER 4"/>
    <property type="match status" value="1"/>
</dbReference>
<dbReference type="Proteomes" id="UP000015531">
    <property type="component" value="Unassembled WGS sequence"/>
</dbReference>
<dbReference type="EMBL" id="ATDP01000104">
    <property type="protein sequence ID" value="EQB12191.1"/>
    <property type="molecule type" value="Genomic_DNA"/>
</dbReference>
<evidence type="ECO:0008006" key="5">
    <source>
        <dbReference type="Google" id="ProtNLM"/>
    </source>
</evidence>
<organism evidence="3 4">
    <name type="scientific">Sphingobium lactosutens DS20</name>
    <dbReference type="NCBI Taxonomy" id="1331060"/>
    <lineage>
        <taxon>Bacteria</taxon>
        <taxon>Pseudomonadati</taxon>
        <taxon>Pseudomonadota</taxon>
        <taxon>Alphaproteobacteria</taxon>
        <taxon>Sphingomonadales</taxon>
        <taxon>Sphingomonadaceae</taxon>
        <taxon>Sphingobium</taxon>
    </lineage>
</organism>
<dbReference type="InterPro" id="IPR020904">
    <property type="entry name" value="Sc_DH/Rdtase_CS"/>
</dbReference>
<dbReference type="Gene3D" id="3.40.50.720">
    <property type="entry name" value="NAD(P)-binding Rossmann-like Domain"/>
    <property type="match status" value="1"/>
</dbReference>
<dbReference type="Pfam" id="PF13561">
    <property type="entry name" value="adh_short_C2"/>
    <property type="match status" value="1"/>
</dbReference>
<comment type="caution">
    <text evidence="3">The sequence shown here is derived from an EMBL/GenBank/DDBJ whole genome shotgun (WGS) entry which is preliminary data.</text>
</comment>
<comment type="catalytic activity">
    <reaction evidence="2">
        <text>2,5-dichlorocyclohexa-2,5-dien-1,4-diol + NAD(+) = 2,5-dichlorohydroquinone + NADH + H(+)</text>
        <dbReference type="Rhea" id="RHEA:15741"/>
        <dbReference type="ChEBI" id="CHEBI:15378"/>
        <dbReference type="ChEBI" id="CHEBI:27545"/>
        <dbReference type="ChEBI" id="CHEBI:28975"/>
        <dbReference type="ChEBI" id="CHEBI:57540"/>
        <dbReference type="ChEBI" id="CHEBI:57945"/>
    </reaction>
</comment>
<dbReference type="NCBIfam" id="NF005559">
    <property type="entry name" value="PRK07231.1"/>
    <property type="match status" value="1"/>
</dbReference>
<sequence>MPSLTPDLAGKGAIVTGSSRGIGKAIAQTLAANGANVIISSRTQEACDAVAQEINGREGGRATAIAASIGSKEDIESLVAAAREALGTIDILVCNAASNPYYGPMRSISDGQFEKILRNNLLSTHWLSAMVSEEMMDRGWGSIIVVSSIGGLRSSTTIGAYNISKAADFQLVRNLAAEYGPHGVRVNAIAPGLIRTDFAKALWEDEDNLARALSGTPLGRIGEPDDVAGAALFLASDMARYITGQTIIVDGGATVTVGGL</sequence>